<sequence length="75" mass="8512">KYPKIFDPPNGRTDELSHEMMTRYVLSLPPPEISIFHFLVSPMEDPVSREVTPRLILYPTSTSKESHNSNSAPAN</sequence>
<accession>A0ABS8VFK0</accession>
<organism evidence="1 2">
    <name type="scientific">Datura stramonium</name>
    <name type="common">Jimsonweed</name>
    <name type="synonym">Common thornapple</name>
    <dbReference type="NCBI Taxonomy" id="4076"/>
    <lineage>
        <taxon>Eukaryota</taxon>
        <taxon>Viridiplantae</taxon>
        <taxon>Streptophyta</taxon>
        <taxon>Embryophyta</taxon>
        <taxon>Tracheophyta</taxon>
        <taxon>Spermatophyta</taxon>
        <taxon>Magnoliopsida</taxon>
        <taxon>eudicotyledons</taxon>
        <taxon>Gunneridae</taxon>
        <taxon>Pentapetalae</taxon>
        <taxon>asterids</taxon>
        <taxon>lamiids</taxon>
        <taxon>Solanales</taxon>
        <taxon>Solanaceae</taxon>
        <taxon>Solanoideae</taxon>
        <taxon>Datureae</taxon>
        <taxon>Datura</taxon>
    </lineage>
</organism>
<gene>
    <name evidence="1" type="ORF">HAX54_034743</name>
</gene>
<dbReference type="Proteomes" id="UP000823775">
    <property type="component" value="Unassembled WGS sequence"/>
</dbReference>
<reference evidence="1 2" key="1">
    <citation type="journal article" date="2021" name="BMC Genomics">
        <title>Datura genome reveals duplications of psychoactive alkaloid biosynthetic genes and high mutation rate following tissue culture.</title>
        <authorList>
            <person name="Rajewski A."/>
            <person name="Carter-House D."/>
            <person name="Stajich J."/>
            <person name="Litt A."/>
        </authorList>
    </citation>
    <scope>NUCLEOTIDE SEQUENCE [LARGE SCALE GENOMIC DNA]</scope>
    <source>
        <strain evidence="1">AR-01</strain>
    </source>
</reference>
<protein>
    <submittedName>
        <fullName evidence="1">Uncharacterized protein</fullName>
    </submittedName>
</protein>
<keyword evidence="2" id="KW-1185">Reference proteome</keyword>
<proteinExistence type="predicted"/>
<comment type="caution">
    <text evidence="1">The sequence shown here is derived from an EMBL/GenBank/DDBJ whole genome shotgun (WGS) entry which is preliminary data.</text>
</comment>
<dbReference type="EMBL" id="JACEIK010004499">
    <property type="protein sequence ID" value="MCD9645677.1"/>
    <property type="molecule type" value="Genomic_DNA"/>
</dbReference>
<evidence type="ECO:0000313" key="1">
    <source>
        <dbReference type="EMBL" id="MCD9645677.1"/>
    </source>
</evidence>
<feature type="non-terminal residue" evidence="1">
    <location>
        <position position="1"/>
    </location>
</feature>
<name>A0ABS8VFK0_DATST</name>
<evidence type="ECO:0000313" key="2">
    <source>
        <dbReference type="Proteomes" id="UP000823775"/>
    </source>
</evidence>